<dbReference type="InterPro" id="IPR027971">
    <property type="entry name" value="EPOP"/>
</dbReference>
<dbReference type="PANTHER" id="PTHR23187:SF1">
    <property type="entry name" value="ELONGIN BC AND POLYCOMB REPRESSIVE COMPLEX 2-ASSOCIATED PROTEIN"/>
    <property type="match status" value="1"/>
</dbReference>
<feature type="region of interest" description="Disordered" evidence="1">
    <location>
        <begin position="1"/>
        <end position="110"/>
    </location>
</feature>
<gene>
    <name evidence="2" type="primary">Epop</name>
    <name evidence="2" type="ORF">PIACAY_R15389</name>
</gene>
<dbReference type="PANTHER" id="PTHR23187">
    <property type="entry name" value="FLJ44216 PROTEIN-RELATED"/>
    <property type="match status" value="1"/>
</dbReference>
<keyword evidence="3" id="KW-1185">Reference proteome</keyword>
<reference evidence="2" key="1">
    <citation type="submission" date="2019-09" db="EMBL/GenBank/DDBJ databases">
        <title>Bird 10,000 Genomes (B10K) Project - Family phase.</title>
        <authorList>
            <person name="Zhang G."/>
        </authorList>
    </citation>
    <scope>NUCLEOTIDE SEQUENCE</scope>
    <source>
        <strain evidence="2">B10K-DU-008-47</strain>
        <tissue evidence="2">Mixed tissue sample</tissue>
    </source>
</reference>
<comment type="caution">
    <text evidence="2">The sequence shown here is derived from an EMBL/GenBank/DDBJ whole genome shotgun (WGS) entry which is preliminary data.</text>
</comment>
<protein>
    <submittedName>
        <fullName evidence="2">EPOP protein</fullName>
    </submittedName>
</protein>
<accession>A0A850X1M6</accession>
<dbReference type="Pfam" id="PF15223">
    <property type="entry name" value="EPOP"/>
    <property type="match status" value="1"/>
</dbReference>
<sequence>SSSSSCSPPPSPSSSSTPGGDPQAKEGGSGGPAEPCARGEEDLHKDASNNRASAGPGERAERPNGALTGPAPPQEPVPASQLAGSPSPAPPDEEEEEEEEEEGEPRREHFDRLIRQSKLWCYAKGFNLDGKSLRHGGRTEPWEGPQLHPGGSKGAGTPGPLSARALRGSERSSKRRRLAGAAEAERQRGSSKATPQKARRRRRRNNNNNNNNSKEGTAPCKRLGGSGPPPPRSSFSLMGNFPCVPSLVVGEDGDLRPASSLGVKDSWALPKTHPLWSWHLGGNAIPVPPSLKFRAY</sequence>
<evidence type="ECO:0000256" key="1">
    <source>
        <dbReference type="SAM" id="MobiDB-lite"/>
    </source>
</evidence>
<organism evidence="2 3">
    <name type="scientific">Piaya cayana</name>
    <name type="common">Common squirrel cuckoo</name>
    <dbReference type="NCBI Taxonomy" id="33601"/>
    <lineage>
        <taxon>Eukaryota</taxon>
        <taxon>Metazoa</taxon>
        <taxon>Chordata</taxon>
        <taxon>Craniata</taxon>
        <taxon>Vertebrata</taxon>
        <taxon>Euteleostomi</taxon>
        <taxon>Archelosauria</taxon>
        <taxon>Archosauria</taxon>
        <taxon>Dinosauria</taxon>
        <taxon>Saurischia</taxon>
        <taxon>Theropoda</taxon>
        <taxon>Coelurosauria</taxon>
        <taxon>Aves</taxon>
        <taxon>Neognathae</taxon>
        <taxon>Neoaves</taxon>
        <taxon>Otidimorphae</taxon>
        <taxon>Cuculiformes</taxon>
        <taxon>Coccyzidae</taxon>
        <taxon>Piaya</taxon>
    </lineage>
</organism>
<proteinExistence type="predicted"/>
<feature type="compositionally biased region" description="Basic and acidic residues" evidence="1">
    <location>
        <begin position="37"/>
        <end position="48"/>
    </location>
</feature>
<feature type="non-terminal residue" evidence="2">
    <location>
        <position position="296"/>
    </location>
</feature>
<dbReference type="InterPro" id="IPR052119">
    <property type="entry name" value="ElonginBC-PRC2_ViralRestrict"/>
</dbReference>
<evidence type="ECO:0000313" key="2">
    <source>
        <dbReference type="EMBL" id="NWH74641.1"/>
    </source>
</evidence>
<dbReference type="Proteomes" id="UP000653271">
    <property type="component" value="Unassembled WGS sequence"/>
</dbReference>
<dbReference type="EMBL" id="WAAB01010647">
    <property type="protein sequence ID" value="NWH74641.1"/>
    <property type="molecule type" value="Genomic_DNA"/>
</dbReference>
<dbReference type="OrthoDB" id="10014624at2759"/>
<evidence type="ECO:0000313" key="3">
    <source>
        <dbReference type="Proteomes" id="UP000653271"/>
    </source>
</evidence>
<feature type="region of interest" description="Disordered" evidence="1">
    <location>
        <begin position="127"/>
        <end position="237"/>
    </location>
</feature>
<dbReference type="AlphaFoldDB" id="A0A850X1M6"/>
<feature type="non-terminal residue" evidence="2">
    <location>
        <position position="1"/>
    </location>
</feature>
<name>A0A850X1M6_PIACA</name>
<feature type="compositionally biased region" description="Acidic residues" evidence="1">
    <location>
        <begin position="91"/>
        <end position="103"/>
    </location>
</feature>